<accession>A0AAN8T279</accession>
<dbReference type="EMBL" id="JBANQN010000009">
    <property type="protein sequence ID" value="KAK6780318.1"/>
    <property type="molecule type" value="Genomic_DNA"/>
</dbReference>
<dbReference type="Proteomes" id="UP001371456">
    <property type="component" value="Unassembled WGS sequence"/>
</dbReference>
<proteinExistence type="predicted"/>
<keyword evidence="3" id="KW-1185">Reference proteome</keyword>
<feature type="compositionally biased region" description="Low complexity" evidence="1">
    <location>
        <begin position="174"/>
        <end position="194"/>
    </location>
</feature>
<feature type="compositionally biased region" description="Basic and acidic residues" evidence="1">
    <location>
        <begin position="210"/>
        <end position="220"/>
    </location>
</feature>
<organism evidence="2 3">
    <name type="scientific">Solanum bulbocastanum</name>
    <name type="common">Wild potato</name>
    <dbReference type="NCBI Taxonomy" id="147425"/>
    <lineage>
        <taxon>Eukaryota</taxon>
        <taxon>Viridiplantae</taxon>
        <taxon>Streptophyta</taxon>
        <taxon>Embryophyta</taxon>
        <taxon>Tracheophyta</taxon>
        <taxon>Spermatophyta</taxon>
        <taxon>Magnoliopsida</taxon>
        <taxon>eudicotyledons</taxon>
        <taxon>Gunneridae</taxon>
        <taxon>Pentapetalae</taxon>
        <taxon>asterids</taxon>
        <taxon>lamiids</taxon>
        <taxon>Solanales</taxon>
        <taxon>Solanaceae</taxon>
        <taxon>Solanoideae</taxon>
        <taxon>Solaneae</taxon>
        <taxon>Solanum</taxon>
    </lineage>
</organism>
<protein>
    <submittedName>
        <fullName evidence="2">Uncharacterized protein</fullName>
    </submittedName>
</protein>
<feature type="region of interest" description="Disordered" evidence="1">
    <location>
        <begin position="174"/>
        <end position="229"/>
    </location>
</feature>
<reference evidence="2 3" key="1">
    <citation type="submission" date="2024-02" db="EMBL/GenBank/DDBJ databases">
        <title>de novo genome assembly of Solanum bulbocastanum strain 11H21.</title>
        <authorList>
            <person name="Hosaka A.J."/>
        </authorList>
    </citation>
    <scope>NUCLEOTIDE SEQUENCE [LARGE SCALE GENOMIC DNA]</scope>
    <source>
        <tissue evidence="2">Young leaves</tissue>
    </source>
</reference>
<feature type="compositionally biased region" description="Polar residues" evidence="1">
    <location>
        <begin position="195"/>
        <end position="209"/>
    </location>
</feature>
<evidence type="ECO:0000256" key="1">
    <source>
        <dbReference type="SAM" id="MobiDB-lite"/>
    </source>
</evidence>
<gene>
    <name evidence="2" type="ORF">RDI58_022502</name>
</gene>
<name>A0AAN8T279_SOLBU</name>
<dbReference type="AlphaFoldDB" id="A0AAN8T279"/>
<evidence type="ECO:0000313" key="2">
    <source>
        <dbReference type="EMBL" id="KAK6780318.1"/>
    </source>
</evidence>
<evidence type="ECO:0000313" key="3">
    <source>
        <dbReference type="Proteomes" id="UP001371456"/>
    </source>
</evidence>
<comment type="caution">
    <text evidence="2">The sequence shown here is derived from an EMBL/GenBank/DDBJ whole genome shotgun (WGS) entry which is preliminary data.</text>
</comment>
<sequence>MQNLMLHSPSVKKVVVKRLCAKDVYGNPKFLWLAKKHVEENLLKPPFPKKGQVTDLLIRSGWDEYVAQHKFECGDFIYCYEPRFFYEIYPCKLNNKSIEIISVLVKNLCAKDVAENPNCLRLPKEESRLLVPHVILQVILDPTAKVQLVNTSYHYEITYYTTIAVDNSSVPASTATTSAVDNSSAPASTATTSAVDNSSAPPLTATTTDVDSRMELHCDEPEYDSDDSY</sequence>